<dbReference type="InterPro" id="IPR009057">
    <property type="entry name" value="Homeodomain-like_sf"/>
</dbReference>
<dbReference type="Gene3D" id="1.10.10.10">
    <property type="entry name" value="Winged helix-like DNA-binding domain superfamily/Winged helix DNA-binding domain"/>
    <property type="match status" value="1"/>
</dbReference>
<proteinExistence type="predicted"/>
<dbReference type="SUPFAM" id="SSF46689">
    <property type="entry name" value="Homeodomain-like"/>
    <property type="match status" value="1"/>
</dbReference>
<gene>
    <name evidence="2" type="primary">viGluR-L20</name>
    <name evidence="2" type="ORF">Hamer_G029648</name>
</gene>
<dbReference type="Pfam" id="PF13384">
    <property type="entry name" value="HTH_23"/>
    <property type="match status" value="1"/>
</dbReference>
<reference evidence="2" key="1">
    <citation type="journal article" date="2021" name="Sci. Adv.">
        <title>The American lobster genome reveals insights on longevity, neural, and immune adaptations.</title>
        <authorList>
            <person name="Polinski J.M."/>
            <person name="Zimin A.V."/>
            <person name="Clark K.F."/>
            <person name="Kohn A.B."/>
            <person name="Sadowski N."/>
            <person name="Timp W."/>
            <person name="Ptitsyn A."/>
            <person name="Khanna P."/>
            <person name="Romanova D.Y."/>
            <person name="Williams P."/>
            <person name="Greenwood S.J."/>
            <person name="Moroz L.L."/>
            <person name="Walt D.R."/>
            <person name="Bodnar A.G."/>
        </authorList>
    </citation>
    <scope>NUCLEOTIDE SEQUENCE</scope>
    <source>
        <strain evidence="2">GMGI-L3</strain>
    </source>
</reference>
<evidence type="ECO:0000256" key="1">
    <source>
        <dbReference type="ARBA" id="ARBA00004123"/>
    </source>
</evidence>
<keyword evidence="2" id="KW-0675">Receptor</keyword>
<dbReference type="EMBL" id="JAHLQT010044500">
    <property type="protein sequence ID" value="KAG7154307.1"/>
    <property type="molecule type" value="Genomic_DNA"/>
</dbReference>
<dbReference type="InterPro" id="IPR036388">
    <property type="entry name" value="WH-like_DNA-bd_sf"/>
</dbReference>
<comment type="subcellular location">
    <subcellularLocation>
        <location evidence="1">Nucleus</location>
    </subcellularLocation>
</comment>
<protein>
    <submittedName>
        <fullName evidence="2">Putative variant ionotropic glutamate receptor-like 20</fullName>
    </submittedName>
</protein>
<keyword evidence="3" id="KW-1185">Reference proteome</keyword>
<dbReference type="Proteomes" id="UP000747542">
    <property type="component" value="Unassembled WGS sequence"/>
</dbReference>
<accession>A0A8J5J803</accession>
<evidence type="ECO:0000313" key="2">
    <source>
        <dbReference type="EMBL" id="KAG7154307.1"/>
    </source>
</evidence>
<dbReference type="AlphaFoldDB" id="A0A8J5J803"/>
<organism evidence="2 3">
    <name type="scientific">Homarus americanus</name>
    <name type="common">American lobster</name>
    <dbReference type="NCBI Taxonomy" id="6706"/>
    <lineage>
        <taxon>Eukaryota</taxon>
        <taxon>Metazoa</taxon>
        <taxon>Ecdysozoa</taxon>
        <taxon>Arthropoda</taxon>
        <taxon>Crustacea</taxon>
        <taxon>Multicrustacea</taxon>
        <taxon>Malacostraca</taxon>
        <taxon>Eumalacostraca</taxon>
        <taxon>Eucarida</taxon>
        <taxon>Decapoda</taxon>
        <taxon>Pleocyemata</taxon>
        <taxon>Astacidea</taxon>
        <taxon>Nephropoidea</taxon>
        <taxon>Nephropidae</taxon>
        <taxon>Homarus</taxon>
    </lineage>
</organism>
<dbReference type="GO" id="GO:0005634">
    <property type="term" value="C:nucleus"/>
    <property type="evidence" value="ECO:0007669"/>
    <property type="project" value="UniProtKB-SubCell"/>
</dbReference>
<name>A0A8J5J803_HOMAM</name>
<comment type="caution">
    <text evidence="2">The sequence shown here is derived from an EMBL/GenBank/DDBJ whole genome shotgun (WGS) entry which is preliminary data.</text>
</comment>
<evidence type="ECO:0000313" key="3">
    <source>
        <dbReference type="Proteomes" id="UP000747542"/>
    </source>
</evidence>
<sequence length="156" mass="17582">MNKEINRRSHSSPGRCVDNILLIRDLHTIATVTNMDMQWIQLIKHTDSEERGNIVKMWLAGMSVQKISQTMGVSITTVYRWVHRWLCDGNVNTKLHGRRNHLLKNSEITPGSLSVTPASATVSISRSLSDLYTANIISYLSMAREPQSCAACYSSY</sequence>